<proteinExistence type="predicted"/>
<keyword evidence="2" id="KW-1185">Reference proteome</keyword>
<dbReference type="EMBL" id="CYHC01000012">
    <property type="protein sequence ID" value="CUA90351.1"/>
    <property type="molecule type" value="Genomic_DNA"/>
</dbReference>
<dbReference type="RefSeq" id="WP_055460691.1">
    <property type="nucleotide sequence ID" value="NZ_CYHC01000012.1"/>
</dbReference>
<accession>A0ABP2ABF6</accession>
<name>A0ABP2ABF6_9HYPH</name>
<evidence type="ECO:0000313" key="1">
    <source>
        <dbReference type="EMBL" id="CUA90351.1"/>
    </source>
</evidence>
<gene>
    <name evidence="1" type="ORF">Ga0061061_11254</name>
</gene>
<evidence type="ECO:0000313" key="2">
    <source>
        <dbReference type="Proteomes" id="UP000182178"/>
    </source>
</evidence>
<dbReference type="Proteomes" id="UP000182178">
    <property type="component" value="Unassembled WGS sequence"/>
</dbReference>
<protein>
    <submittedName>
        <fullName evidence="1">Uncharacterized protein</fullName>
    </submittedName>
</protein>
<organism evidence="1 2">
    <name type="scientific">Chelatococcus sambhunathii</name>
    <dbReference type="NCBI Taxonomy" id="363953"/>
    <lineage>
        <taxon>Bacteria</taxon>
        <taxon>Pseudomonadati</taxon>
        <taxon>Pseudomonadota</taxon>
        <taxon>Alphaproteobacteria</taxon>
        <taxon>Hyphomicrobiales</taxon>
        <taxon>Chelatococcaceae</taxon>
        <taxon>Chelatococcus</taxon>
    </lineage>
</organism>
<sequence length="195" mass="21264">MSLSIDRRAVDLLLSIVESADAKVAGAVLSDYHANSAEKLLAANVLRPDGHNAAAASLADFEDEPVSLSWSSERNGYGYFSPSAGWVDVPKERMGVYGVDFPVLFARLLVGLDIASRGGARALVPRALWELGDARIGRRPQRVPIWFARRLSDRRIWADVADAARRRPTPHVRILLTSTPSGRLHEPGLPGHLVV</sequence>
<reference evidence="1 2" key="1">
    <citation type="submission" date="2015-08" db="EMBL/GenBank/DDBJ databases">
        <authorList>
            <person name="Varghese N."/>
        </authorList>
    </citation>
    <scope>NUCLEOTIDE SEQUENCE [LARGE SCALE GENOMIC DNA]</scope>
    <source>
        <strain evidence="1 2">DSM 18167</strain>
    </source>
</reference>
<comment type="caution">
    <text evidence="1">The sequence shown here is derived from an EMBL/GenBank/DDBJ whole genome shotgun (WGS) entry which is preliminary data.</text>
</comment>